<reference evidence="5 6" key="1">
    <citation type="submission" date="2018-11" db="EMBL/GenBank/DDBJ databases">
        <title>Draft genome sequence of Cellulomonas takizawaensis strain TKZ-21.</title>
        <authorList>
            <person name="Yamamura H."/>
            <person name="Hayashi T."/>
            <person name="Hamada M."/>
            <person name="Serisawa Y."/>
            <person name="Matsuyama K."/>
            <person name="Nakagawa Y."/>
            <person name="Otoguro M."/>
            <person name="Yanagida F."/>
            <person name="Hayakawa M."/>
        </authorList>
    </citation>
    <scope>NUCLEOTIDE SEQUENCE [LARGE SCALE GENOMIC DNA]</scope>
    <source>
        <strain evidence="5 6">TKZ-21</strain>
    </source>
</reference>
<dbReference type="SUPFAM" id="SSF116734">
    <property type="entry name" value="DNA methylase specificity domain"/>
    <property type="match status" value="2"/>
</dbReference>
<dbReference type="GO" id="GO:0004519">
    <property type="term" value="F:endonuclease activity"/>
    <property type="evidence" value="ECO:0007669"/>
    <property type="project" value="UniProtKB-KW"/>
</dbReference>
<organism evidence="5 6">
    <name type="scientific">Cellulomonas algicola</name>
    <dbReference type="NCBI Taxonomy" id="2071633"/>
    <lineage>
        <taxon>Bacteria</taxon>
        <taxon>Bacillati</taxon>
        <taxon>Actinomycetota</taxon>
        <taxon>Actinomycetes</taxon>
        <taxon>Micrococcales</taxon>
        <taxon>Cellulomonadaceae</taxon>
        <taxon>Cellulomonas</taxon>
    </lineage>
</organism>
<keyword evidence="5" id="KW-0255">Endonuclease</keyword>
<evidence type="ECO:0000259" key="4">
    <source>
        <dbReference type="Pfam" id="PF01420"/>
    </source>
</evidence>
<dbReference type="Proteomes" id="UP000288246">
    <property type="component" value="Unassembled WGS sequence"/>
</dbReference>
<feature type="domain" description="Type I restriction modification DNA specificity" evidence="4">
    <location>
        <begin position="5"/>
        <end position="170"/>
    </location>
</feature>
<evidence type="ECO:0000256" key="2">
    <source>
        <dbReference type="ARBA" id="ARBA00022747"/>
    </source>
</evidence>
<evidence type="ECO:0000313" key="6">
    <source>
        <dbReference type="Proteomes" id="UP000288246"/>
    </source>
</evidence>
<keyword evidence="5" id="KW-0540">Nuclease</keyword>
<evidence type="ECO:0000256" key="3">
    <source>
        <dbReference type="ARBA" id="ARBA00023125"/>
    </source>
</evidence>
<dbReference type="Gene3D" id="3.90.220.20">
    <property type="entry name" value="DNA methylase specificity domains"/>
    <property type="match status" value="2"/>
</dbReference>
<dbReference type="RefSeq" id="WP_124343074.1">
    <property type="nucleotide sequence ID" value="NZ_BHYL01000167.1"/>
</dbReference>
<evidence type="ECO:0000256" key="1">
    <source>
        <dbReference type="ARBA" id="ARBA00010923"/>
    </source>
</evidence>
<sequence length="409" mass="43756">MSRRTVALREVGQIVGGGTPSTNHPEYFGNDYPWITPRDLSRQGTRFVEAGERGISQAGLAASSAKLLPAGTVVISSRAPIGLTALASVPVTTNQGCRSFVPGNDADSLFMYYLLGSLSDEFERRANGSTFKEISGSALGAFEIDLPDLVEQKAIAMALGALDDKIESNRRTMGILEKLGAALIEQAFTLDPFGNPEYDDSRRLGDVLSLLETGSRPKGGLQEGVEGVVSLGAQHVQSAGVCARTDFGHVPHEFAESMTRGRLEEGDVLIYKDGGKPGNFIPHVSAFGYGFPVDRAVINEHVYRARAGQGVSQGLLYWLLRSPWMDLEMRKRGTGVAIPSLNSTNVRNLPTPAGLSSKASGLSEKLEPMLAALLRLGTENRRLANIRDALLPELLSGRIGVSQAGEAFS</sequence>
<dbReference type="OrthoDB" id="3197085at2"/>
<dbReference type="PANTHER" id="PTHR30408:SF13">
    <property type="entry name" value="TYPE I RESTRICTION ENZYME HINDI SPECIFICITY SUBUNIT"/>
    <property type="match status" value="1"/>
</dbReference>
<gene>
    <name evidence="5" type="ORF">CTKZ_21300</name>
</gene>
<evidence type="ECO:0000313" key="5">
    <source>
        <dbReference type="EMBL" id="GCD20568.1"/>
    </source>
</evidence>
<dbReference type="PANTHER" id="PTHR30408">
    <property type="entry name" value="TYPE-1 RESTRICTION ENZYME ECOKI SPECIFICITY PROTEIN"/>
    <property type="match status" value="1"/>
</dbReference>
<dbReference type="CDD" id="cd16961">
    <property type="entry name" value="RMtype1_S_TRD-CR_like"/>
    <property type="match status" value="1"/>
</dbReference>
<protein>
    <submittedName>
        <fullName evidence="5">Type I restriction endonuclease MjaXP subunit S</fullName>
    </submittedName>
</protein>
<dbReference type="GO" id="GO:0003677">
    <property type="term" value="F:DNA binding"/>
    <property type="evidence" value="ECO:0007669"/>
    <property type="project" value="UniProtKB-KW"/>
</dbReference>
<dbReference type="EMBL" id="BHYL01000167">
    <property type="protein sequence ID" value="GCD20568.1"/>
    <property type="molecule type" value="Genomic_DNA"/>
</dbReference>
<name>A0A401V0Y6_9CELL</name>
<dbReference type="AlphaFoldDB" id="A0A401V0Y6"/>
<dbReference type="InterPro" id="IPR044946">
    <property type="entry name" value="Restrct_endonuc_typeI_TRD_sf"/>
</dbReference>
<comment type="caution">
    <text evidence="5">The sequence shown here is derived from an EMBL/GenBank/DDBJ whole genome shotgun (WGS) entry which is preliminary data.</text>
</comment>
<keyword evidence="2" id="KW-0680">Restriction system</keyword>
<comment type="similarity">
    <text evidence="1">Belongs to the type-I restriction system S methylase family.</text>
</comment>
<dbReference type="Pfam" id="PF01420">
    <property type="entry name" value="Methylase_S"/>
    <property type="match status" value="1"/>
</dbReference>
<dbReference type="CDD" id="cd17273">
    <property type="entry name" value="RMtype1_S_EcoJA69PI-TRD1-CR1_like"/>
    <property type="match status" value="1"/>
</dbReference>
<keyword evidence="5" id="KW-0378">Hydrolase</keyword>
<accession>A0A401V0Y6</accession>
<dbReference type="InterPro" id="IPR000055">
    <property type="entry name" value="Restrct_endonuc_typeI_TRD"/>
</dbReference>
<keyword evidence="6" id="KW-1185">Reference proteome</keyword>
<dbReference type="GO" id="GO:0009307">
    <property type="term" value="P:DNA restriction-modification system"/>
    <property type="evidence" value="ECO:0007669"/>
    <property type="project" value="UniProtKB-KW"/>
</dbReference>
<keyword evidence="3" id="KW-0238">DNA-binding</keyword>
<dbReference type="InterPro" id="IPR052021">
    <property type="entry name" value="Type-I_RS_S_subunit"/>
</dbReference>
<proteinExistence type="inferred from homology"/>